<dbReference type="InterPro" id="IPR045851">
    <property type="entry name" value="AMP-bd_C_sf"/>
</dbReference>
<dbReference type="GO" id="GO:0003824">
    <property type="term" value="F:catalytic activity"/>
    <property type="evidence" value="ECO:0007669"/>
    <property type="project" value="InterPro"/>
</dbReference>
<dbReference type="PROSITE" id="PS00455">
    <property type="entry name" value="AMP_BINDING"/>
    <property type="match status" value="1"/>
</dbReference>
<dbReference type="Pfam" id="PF00550">
    <property type="entry name" value="PP-binding"/>
    <property type="match status" value="1"/>
</dbReference>
<dbReference type="SUPFAM" id="SSF52777">
    <property type="entry name" value="CoA-dependent acyltransferases"/>
    <property type="match status" value="2"/>
</dbReference>
<dbReference type="Pfam" id="PF00501">
    <property type="entry name" value="AMP-binding"/>
    <property type="match status" value="1"/>
</dbReference>
<dbReference type="PROSITE" id="PS50075">
    <property type="entry name" value="CARRIER"/>
    <property type="match status" value="1"/>
</dbReference>
<dbReference type="Gene3D" id="1.10.1200.10">
    <property type="entry name" value="ACP-like"/>
    <property type="match status" value="1"/>
</dbReference>
<evidence type="ECO:0000259" key="3">
    <source>
        <dbReference type="PROSITE" id="PS50075"/>
    </source>
</evidence>
<name>E9L1L0_9ZZZZ</name>
<feature type="domain" description="Carrier" evidence="3">
    <location>
        <begin position="949"/>
        <end position="1023"/>
    </location>
</feature>
<dbReference type="InterPro" id="IPR009081">
    <property type="entry name" value="PP-bd_ACP"/>
</dbReference>
<keyword evidence="1" id="KW-0596">Phosphopantetheine</keyword>
<dbReference type="FunFam" id="2.30.38.10:FF:000001">
    <property type="entry name" value="Non-ribosomal peptide synthetase PvdI"/>
    <property type="match status" value="1"/>
</dbReference>
<keyword evidence="2" id="KW-0597">Phosphoprotein</keyword>
<dbReference type="Gene3D" id="3.40.50.980">
    <property type="match status" value="2"/>
</dbReference>
<dbReference type="InterPro" id="IPR023213">
    <property type="entry name" value="CAT-like_dom_sf"/>
</dbReference>
<protein>
    <recommendedName>
        <fullName evidence="3">Carrier domain-containing protein</fullName>
    </recommendedName>
</protein>
<dbReference type="Gene3D" id="2.30.38.10">
    <property type="entry name" value="Luciferase, Domain 3"/>
    <property type="match status" value="1"/>
</dbReference>
<dbReference type="GO" id="GO:0044550">
    <property type="term" value="P:secondary metabolite biosynthetic process"/>
    <property type="evidence" value="ECO:0007669"/>
    <property type="project" value="TreeGrafter"/>
</dbReference>
<dbReference type="InterPro" id="IPR025110">
    <property type="entry name" value="AMP-bd_C"/>
</dbReference>
<dbReference type="Pfam" id="PF00668">
    <property type="entry name" value="Condensation"/>
    <property type="match status" value="1"/>
</dbReference>
<dbReference type="InterPro" id="IPR020845">
    <property type="entry name" value="AMP-binding_CS"/>
</dbReference>
<dbReference type="InterPro" id="IPR020459">
    <property type="entry name" value="AMP-binding"/>
</dbReference>
<organism evidence="4">
    <name type="scientific">uncultured organism CA878</name>
    <dbReference type="NCBI Taxonomy" id="941421"/>
    <lineage>
        <taxon>unclassified sequences</taxon>
        <taxon>environmental samples</taxon>
    </lineage>
</organism>
<dbReference type="FunFam" id="1.10.1200.10:FF:000005">
    <property type="entry name" value="Nonribosomal peptide synthetase 1"/>
    <property type="match status" value="1"/>
</dbReference>
<evidence type="ECO:0000256" key="1">
    <source>
        <dbReference type="ARBA" id="ARBA00022450"/>
    </source>
</evidence>
<dbReference type="CDD" id="cd12117">
    <property type="entry name" value="A_NRPS_Srf_like"/>
    <property type="match status" value="1"/>
</dbReference>
<dbReference type="EMBL" id="HM486075">
    <property type="protein sequence ID" value="ADU56089.1"/>
    <property type="molecule type" value="Genomic_DNA"/>
</dbReference>
<dbReference type="Gene3D" id="3.30.559.30">
    <property type="entry name" value="Nonribosomal peptide synthetase, condensation domain"/>
    <property type="match status" value="1"/>
</dbReference>
<dbReference type="InterPro" id="IPR020806">
    <property type="entry name" value="PKS_PP-bd"/>
</dbReference>
<dbReference type="GO" id="GO:0031177">
    <property type="term" value="F:phosphopantetheine binding"/>
    <property type="evidence" value="ECO:0007669"/>
    <property type="project" value="InterPro"/>
</dbReference>
<sequence length="1057" mass="113502">MNTSTTSPGSALAEVWPLSPMQEGMLYHASLDDEAPDIHLIQQSQFIDGPLDAERFRTSWESVLDRHAALRACFHRRKTGETVQLIPREVRLPWTEYDLSDLAEEDALAEASVIAEKERTRRFDLARPPLLRLVLIRLGPDRHCLVTTSHHLLIDGWSRAVIESDLLEVYAAGGVASGLRPAGSYGNYLAWLGRQDKQAAEEAWRAELAGADGSALGLPEAPGRALGLPAREVVRHSPGFTSALVEFARGHGLTLNTLVQGAWALVLARLARRRDVVFGAVVSGRPAELPGAEQTVGLFINTVPVRVRLDGGQSVLRMLTELQERQSALMAHHHLGLPEIQKLGEASFDTIVVFENYADPAAKSDSPGGLRLTLRDFHQATPYAITLGVMPGESLETELQYHPDVLDATLAAEALHGLTRVLERMVAEPGVPVGRLDVVGDAGRELVVERWNETGDVVGAPSAVDMFRRQVERAPGATAVVSGDRTWSFEQLDEWSGRLARVLTDRGVRRGDRVGVVLERSVEVLAAWLGVWKAGAAFVPVDPDYPADRVAFMLADSAVAAVVCRAGTSGVVPAGYRQVMVDDPVDGGGSLVPVGADDLAYVMYTSGSTGSPKGVAVTHGGVAALVGYPLWDLHAGDAVLMHAPHTFDASLYDVWVPLVSGARVVLAEPGVVDAQRLAAHVADGLTAVNFTAGQFRALVQESPESFAGLRYFQTGGDVVPLGAVERVRQACPRLRVLHTYGPTETTFCATWKMIEPGDQVGPTLPIGRPHPGRRLYVLDVFLRPLPPGVAGDLYIAGTGVAHGYLGRAALTAERFVADPFAPGERMYRTGDVAYWTGEGELVFAGRADNQVKIRGYRVEPGEVEAVLAGQPGVDQAVVVARDGRLIGYVVSGGGVDPVRLREQVAGLLPDYLVPAVVTVLDALPVTVNGKIDREALPDPDFSGRVSDREPVTEVERVLCELFAEVLGLERVGADDSFFELGGDSITSMRLAARARREGMAFGAREVFDHRSPAGIAAFVEPAAGGPAAGGRTASDVDLLDLDQDEIEEFEAEFDDAR</sequence>
<dbReference type="InterPro" id="IPR010071">
    <property type="entry name" value="AA_adenyl_dom"/>
</dbReference>
<dbReference type="SMART" id="SM00823">
    <property type="entry name" value="PKS_PP"/>
    <property type="match status" value="1"/>
</dbReference>
<evidence type="ECO:0000313" key="4">
    <source>
        <dbReference type="EMBL" id="ADU56089.1"/>
    </source>
</evidence>
<evidence type="ECO:0000256" key="2">
    <source>
        <dbReference type="ARBA" id="ARBA00022553"/>
    </source>
</evidence>
<dbReference type="InterPro" id="IPR036736">
    <property type="entry name" value="ACP-like_sf"/>
</dbReference>
<dbReference type="InterPro" id="IPR006162">
    <property type="entry name" value="Ppantetheine_attach_site"/>
</dbReference>
<dbReference type="PANTHER" id="PTHR45527:SF1">
    <property type="entry name" value="FATTY ACID SYNTHASE"/>
    <property type="match status" value="1"/>
</dbReference>
<dbReference type="InterPro" id="IPR000873">
    <property type="entry name" value="AMP-dep_synth/lig_dom"/>
</dbReference>
<dbReference type="Pfam" id="PF13193">
    <property type="entry name" value="AMP-binding_C"/>
    <property type="match status" value="1"/>
</dbReference>
<dbReference type="Gene3D" id="3.30.559.10">
    <property type="entry name" value="Chloramphenicol acetyltransferase-like domain"/>
    <property type="match status" value="1"/>
</dbReference>
<dbReference type="CDD" id="cd19543">
    <property type="entry name" value="DCL_NRPS"/>
    <property type="match status" value="1"/>
</dbReference>
<dbReference type="InterPro" id="IPR001242">
    <property type="entry name" value="Condensation_dom"/>
</dbReference>
<dbReference type="Gene3D" id="3.30.300.30">
    <property type="match status" value="1"/>
</dbReference>
<dbReference type="SUPFAM" id="SSF47336">
    <property type="entry name" value="ACP-like"/>
    <property type="match status" value="1"/>
</dbReference>
<proteinExistence type="predicted"/>
<dbReference type="FunFam" id="3.40.50.980:FF:000001">
    <property type="entry name" value="Non-ribosomal peptide synthetase"/>
    <property type="match status" value="1"/>
</dbReference>
<dbReference type="NCBIfam" id="TIGR01733">
    <property type="entry name" value="AA-adenyl-dom"/>
    <property type="match status" value="1"/>
</dbReference>
<reference evidence="4" key="1">
    <citation type="journal article" date="2010" name="J. Am. Chem. Soc.">
        <title>Tailoring enzyme-rich environmental DNA clones: a source of enzymes for generating libraries of unnatural natural products.</title>
        <authorList>
            <person name="Banik J.J."/>
            <person name="Craig J.W."/>
            <person name="Calle P.Y."/>
            <person name="Brady S.F."/>
        </authorList>
    </citation>
    <scope>NUCLEOTIDE SEQUENCE</scope>
</reference>
<dbReference type="SUPFAM" id="SSF56801">
    <property type="entry name" value="Acetyl-CoA synthetase-like"/>
    <property type="match status" value="1"/>
</dbReference>
<gene>
    <name evidence="4" type="ORF">CA878-11</name>
</gene>
<dbReference type="GO" id="GO:0043041">
    <property type="term" value="P:amino acid activation for nonribosomal peptide biosynthetic process"/>
    <property type="evidence" value="ECO:0007669"/>
    <property type="project" value="TreeGrafter"/>
</dbReference>
<dbReference type="PANTHER" id="PTHR45527">
    <property type="entry name" value="NONRIBOSOMAL PEPTIDE SYNTHETASE"/>
    <property type="match status" value="1"/>
</dbReference>
<dbReference type="PRINTS" id="PR00154">
    <property type="entry name" value="AMPBINDING"/>
</dbReference>
<accession>E9L1L0</accession>
<dbReference type="PROSITE" id="PS00012">
    <property type="entry name" value="PHOSPHOPANTETHEINE"/>
    <property type="match status" value="1"/>
</dbReference>
<dbReference type="AlphaFoldDB" id="E9L1L0"/>